<dbReference type="Proteomes" id="UP000239720">
    <property type="component" value="Unassembled WGS sequence"/>
</dbReference>
<dbReference type="NCBIfam" id="NF009150">
    <property type="entry name" value="PRK12497.1-3"/>
    <property type="match status" value="1"/>
</dbReference>
<dbReference type="RefSeq" id="WP_101301529.1">
    <property type="nucleotide sequence ID" value="NZ_CP025197.1"/>
</dbReference>
<dbReference type="PANTHER" id="PTHR34039:SF1">
    <property type="entry name" value="UPF0102 PROTEIN YRAN"/>
    <property type="match status" value="1"/>
</dbReference>
<sequence>MINNREIGTIGEEIAAEFLEKNNYKIIEKNFRYKRLGEIDIISWENDSICFVEVKTRSTLKYGLPRESVNFRKRENIKKLAQIYINRHNMHDKSIRFDVVEIYIEKNQDKIHLKEINLIKNAF</sequence>
<reference evidence="4 6" key="2">
    <citation type="journal article" date="2018" name="Syst. Appl. Microbiol.">
        <title>Characterization and high-quality draft genome sequence of Herbivorax saccincola A7, an anaerobic, alkaliphilic, thermophilic, cellulolytic, and xylanolytic bacterium.</title>
        <authorList>
            <person name="Aikawa S."/>
            <person name="Baramee S."/>
            <person name="Sermsathanaswadi J."/>
            <person name="Thianheng P."/>
            <person name="Tachaapaikoon C."/>
            <person name="Shikata A."/>
            <person name="Waeonukul R."/>
            <person name="Pason P."/>
            <person name="Ratanakhanokchai K."/>
            <person name="Kosugi A."/>
        </authorList>
    </citation>
    <scope>NUCLEOTIDE SEQUENCE [LARGE SCALE GENOMIC DNA]</scope>
    <source>
        <strain evidence="4 6">A7</strain>
    </source>
</reference>
<dbReference type="SUPFAM" id="SSF52980">
    <property type="entry name" value="Restriction endonuclease-like"/>
    <property type="match status" value="1"/>
</dbReference>
<organism evidence="3 5">
    <name type="scientific">Acetivibrio saccincola</name>
    <dbReference type="NCBI Taxonomy" id="1677857"/>
    <lineage>
        <taxon>Bacteria</taxon>
        <taxon>Bacillati</taxon>
        <taxon>Bacillota</taxon>
        <taxon>Clostridia</taxon>
        <taxon>Eubacteriales</taxon>
        <taxon>Oscillospiraceae</taxon>
        <taxon>Acetivibrio</taxon>
    </lineage>
</organism>
<evidence type="ECO:0000256" key="2">
    <source>
        <dbReference type="HAMAP-Rule" id="MF_00048"/>
    </source>
</evidence>
<keyword evidence="5" id="KW-1185">Reference proteome</keyword>
<evidence type="ECO:0000313" key="5">
    <source>
        <dbReference type="Proteomes" id="UP000233534"/>
    </source>
</evidence>
<proteinExistence type="inferred from homology"/>
<gene>
    <name evidence="4" type="ORF">B9R14_13490</name>
    <name evidence="3" type="ORF">HVS_09360</name>
</gene>
<dbReference type="Gene3D" id="3.40.1350.10">
    <property type="match status" value="1"/>
</dbReference>
<evidence type="ECO:0000256" key="1">
    <source>
        <dbReference type="ARBA" id="ARBA00006738"/>
    </source>
</evidence>
<evidence type="ECO:0000313" key="4">
    <source>
        <dbReference type="EMBL" id="PQQ67663.1"/>
    </source>
</evidence>
<accession>A0A2K9E895</accession>
<dbReference type="Proteomes" id="UP000233534">
    <property type="component" value="Chromosome"/>
</dbReference>
<dbReference type="NCBIfam" id="TIGR00252">
    <property type="entry name" value="YraN family protein"/>
    <property type="match status" value="1"/>
</dbReference>
<dbReference type="InterPro" id="IPR011856">
    <property type="entry name" value="tRNA_endonuc-like_dom_sf"/>
</dbReference>
<dbReference type="EMBL" id="CP025197">
    <property type="protein sequence ID" value="AUG57776.1"/>
    <property type="molecule type" value="Genomic_DNA"/>
</dbReference>
<dbReference type="PANTHER" id="PTHR34039">
    <property type="entry name" value="UPF0102 PROTEIN YRAN"/>
    <property type="match status" value="1"/>
</dbReference>
<dbReference type="EMBL" id="NEMB01000003">
    <property type="protein sequence ID" value="PQQ67663.1"/>
    <property type="molecule type" value="Genomic_DNA"/>
</dbReference>
<dbReference type="CDD" id="cd20736">
    <property type="entry name" value="PoNe_Nuclease"/>
    <property type="match status" value="1"/>
</dbReference>
<dbReference type="InterPro" id="IPR003509">
    <property type="entry name" value="UPF0102_YraN-like"/>
</dbReference>
<comment type="similarity">
    <text evidence="1 2">Belongs to the UPF0102 family.</text>
</comment>
<dbReference type="KEGG" id="hsc:HVS_09360"/>
<evidence type="ECO:0000313" key="6">
    <source>
        <dbReference type="Proteomes" id="UP000239720"/>
    </source>
</evidence>
<dbReference type="Pfam" id="PF02021">
    <property type="entry name" value="UPF0102"/>
    <property type="match status" value="1"/>
</dbReference>
<evidence type="ECO:0000313" key="3">
    <source>
        <dbReference type="EMBL" id="AUG57776.1"/>
    </source>
</evidence>
<dbReference type="HAMAP" id="MF_00048">
    <property type="entry name" value="UPF0102"/>
    <property type="match status" value="1"/>
</dbReference>
<name>A0A2K9E895_9FIRM</name>
<dbReference type="InterPro" id="IPR011335">
    <property type="entry name" value="Restrct_endonuc-II-like"/>
</dbReference>
<dbReference type="GO" id="GO:0003676">
    <property type="term" value="F:nucleic acid binding"/>
    <property type="evidence" value="ECO:0007669"/>
    <property type="project" value="InterPro"/>
</dbReference>
<dbReference type="NCBIfam" id="NF009154">
    <property type="entry name" value="PRK12497.3-3"/>
    <property type="match status" value="1"/>
</dbReference>
<dbReference type="OrthoDB" id="9802516at2"/>
<protein>
    <recommendedName>
        <fullName evidence="2">UPF0102 protein B9R14_13490</fullName>
    </recommendedName>
</protein>
<dbReference type="AlphaFoldDB" id="A0A2K9E895"/>
<reference evidence="3 5" key="1">
    <citation type="submission" date="2017-12" db="EMBL/GenBank/DDBJ databases">
        <title>Complete genome sequence of Herbivorax saccincola GGR1, a novel Cellulosome-producing hydrolytic bacterium in a thermophilic biogas plant, established by Illumina and Nanopore MinION sequencing.</title>
        <authorList>
            <person name="Pechtl A."/>
            <person name="Ruckert C."/>
            <person name="Koeck D.E."/>
            <person name="Maus I."/>
            <person name="Winkler A."/>
            <person name="Kalinowski J."/>
            <person name="Puhler A."/>
            <person name="Schwarz W.W."/>
            <person name="Zverlov V.V."/>
            <person name="Schluter A."/>
            <person name="Liebl W."/>
        </authorList>
    </citation>
    <scope>NUCLEOTIDE SEQUENCE [LARGE SCALE GENOMIC DNA]</scope>
    <source>
        <strain evidence="3">GGR1</strain>
        <strain evidence="5">SR1</strain>
    </source>
</reference>